<dbReference type="Proteomes" id="UP000214646">
    <property type="component" value="Unassembled WGS sequence"/>
</dbReference>
<comment type="caution">
    <text evidence="1">The sequence shown here is derived from an EMBL/GenBank/DDBJ whole genome shotgun (WGS) entry which is preliminary data.</text>
</comment>
<name>A0A225EEG9_9BACT</name>
<keyword evidence="2" id="KW-1185">Reference proteome</keyword>
<evidence type="ECO:0000313" key="1">
    <source>
        <dbReference type="EMBL" id="OWK46765.1"/>
    </source>
</evidence>
<accession>A0A225EEG9</accession>
<dbReference type="EMBL" id="NIDE01000001">
    <property type="protein sequence ID" value="OWK46765.1"/>
    <property type="molecule type" value="Genomic_DNA"/>
</dbReference>
<dbReference type="AlphaFoldDB" id="A0A225EEG9"/>
<reference evidence="2" key="1">
    <citation type="submission" date="2017-06" db="EMBL/GenBank/DDBJ databases">
        <title>Genome analysis of Fimbriiglobus ruber SP5, the first member of the order Planctomycetales with confirmed chitinolytic capability.</title>
        <authorList>
            <person name="Ravin N.V."/>
            <person name="Rakitin A.L."/>
            <person name="Ivanova A.A."/>
            <person name="Beletsky A.V."/>
            <person name="Kulichevskaya I.S."/>
            <person name="Mardanov A.V."/>
            <person name="Dedysh S.N."/>
        </authorList>
    </citation>
    <scope>NUCLEOTIDE SEQUENCE [LARGE SCALE GENOMIC DNA]</scope>
    <source>
        <strain evidence="2">SP5</strain>
    </source>
</reference>
<proteinExistence type="predicted"/>
<evidence type="ECO:0000313" key="2">
    <source>
        <dbReference type="Proteomes" id="UP000214646"/>
    </source>
</evidence>
<organism evidence="1 2">
    <name type="scientific">Fimbriiglobus ruber</name>
    <dbReference type="NCBI Taxonomy" id="1908690"/>
    <lineage>
        <taxon>Bacteria</taxon>
        <taxon>Pseudomonadati</taxon>
        <taxon>Planctomycetota</taxon>
        <taxon>Planctomycetia</taxon>
        <taxon>Gemmatales</taxon>
        <taxon>Gemmataceae</taxon>
        <taxon>Fimbriiglobus</taxon>
    </lineage>
</organism>
<gene>
    <name evidence="1" type="ORF">FRUB_00464</name>
</gene>
<sequence length="45" mass="4504">MVVEVADVSEDELAAAASIGGVYAVVVGTLANSWLRGCGVRPAAE</sequence>
<protein>
    <submittedName>
        <fullName evidence="1">Uncharacterized protein</fullName>
    </submittedName>
</protein>